<sequence>MRGTEGSELAAGWIGMRGGGGSSAAATGRMGGERGERQQVGCKGRRERDLEGDRLLTGECTKVRRLKIIPQLGKPLAILLLLYLQLFLIQLDKTPISLSSFKILQSKSVLFLTHILISLAKKSYISFAHPIFLEIIFESPNNVKYNKENEAIHAQGLIFCLEMIITHMSYGHHFMTLILFFLCYFHHENDCDPSISQSKSIRTVKTIIHRTTRSQAFFKSAKATETPLPAVGILSPKHMAVWLSVQNHKMLYTIKLISPLSHSSNHCIIAKGFFLSWSRLNFRGYQLNFIGPRSPKIRLNLCTTYNQHTTGISSVYDQVKRKHLHASAMEIALTIATGDYSHEPEHNFTGFNLSWTVKTYQAIIQWVTFFKLSLSSFKRKKKKKKKKAKDRIENVCPPLNVRCIALASPAEPGGQQFLVLADPRLLSSGIPRGLIINSLRIKYYKKK</sequence>
<evidence type="ECO:0000256" key="1">
    <source>
        <dbReference type="SAM" id="MobiDB-lite"/>
    </source>
</evidence>
<organism evidence="2 3">
    <name type="scientific">Puccinia sorghi</name>
    <dbReference type="NCBI Taxonomy" id="27349"/>
    <lineage>
        <taxon>Eukaryota</taxon>
        <taxon>Fungi</taxon>
        <taxon>Dikarya</taxon>
        <taxon>Basidiomycota</taxon>
        <taxon>Pucciniomycotina</taxon>
        <taxon>Pucciniomycetes</taxon>
        <taxon>Pucciniales</taxon>
        <taxon>Pucciniaceae</taxon>
        <taxon>Puccinia</taxon>
    </lineage>
</organism>
<protein>
    <submittedName>
        <fullName evidence="2">Uncharacterized protein</fullName>
    </submittedName>
</protein>
<dbReference type="AlphaFoldDB" id="A0A0L6VPF8"/>
<evidence type="ECO:0000313" key="2">
    <source>
        <dbReference type="EMBL" id="KNZ62603.1"/>
    </source>
</evidence>
<evidence type="ECO:0000313" key="3">
    <source>
        <dbReference type="Proteomes" id="UP000037035"/>
    </source>
</evidence>
<keyword evidence="3" id="KW-1185">Reference proteome</keyword>
<gene>
    <name evidence="2" type="ORF">VP01_1249g2</name>
</gene>
<comment type="caution">
    <text evidence="2">The sequence shown here is derived from an EMBL/GenBank/DDBJ whole genome shotgun (WGS) entry which is preliminary data.</text>
</comment>
<proteinExistence type="predicted"/>
<accession>A0A0L6VPF8</accession>
<dbReference type="EMBL" id="LAVV01002776">
    <property type="protein sequence ID" value="KNZ62603.1"/>
    <property type="molecule type" value="Genomic_DNA"/>
</dbReference>
<dbReference type="VEuPathDB" id="FungiDB:VP01_1249g2"/>
<feature type="region of interest" description="Disordered" evidence="1">
    <location>
        <begin position="12"/>
        <end position="44"/>
    </location>
</feature>
<dbReference type="Proteomes" id="UP000037035">
    <property type="component" value="Unassembled WGS sequence"/>
</dbReference>
<name>A0A0L6VPF8_9BASI</name>
<reference evidence="2 3" key="1">
    <citation type="submission" date="2015-08" db="EMBL/GenBank/DDBJ databases">
        <title>Next Generation Sequencing and Analysis of the Genome of Puccinia sorghi L Schw, the Causal Agent of Maize Common Rust.</title>
        <authorList>
            <person name="Rochi L."/>
            <person name="Burguener G."/>
            <person name="Darino M."/>
            <person name="Turjanski A."/>
            <person name="Kreff E."/>
            <person name="Dieguez M.J."/>
            <person name="Sacco F."/>
        </authorList>
    </citation>
    <scope>NUCLEOTIDE SEQUENCE [LARGE SCALE GENOMIC DNA]</scope>
    <source>
        <strain evidence="2 3">RO10H11247</strain>
    </source>
</reference>